<gene>
    <name evidence="9" type="ORF">T459_06914</name>
</gene>
<dbReference type="FunFam" id="1.20.1160.11:FF:000001">
    <property type="entry name" value="Paired amphipathic helix protein Sin3"/>
    <property type="match status" value="1"/>
</dbReference>
<dbReference type="Proteomes" id="UP000222542">
    <property type="component" value="Unassembled WGS sequence"/>
</dbReference>
<evidence type="ECO:0000256" key="1">
    <source>
        <dbReference type="ARBA" id="ARBA00004123"/>
    </source>
</evidence>
<dbReference type="Pfam" id="PF02902">
    <property type="entry name" value="Peptidase_C48"/>
    <property type="match status" value="1"/>
</dbReference>
<proteinExistence type="inferred from homology"/>
<dbReference type="SUPFAM" id="SSF47762">
    <property type="entry name" value="PAH2 domain"/>
    <property type="match status" value="2"/>
</dbReference>
<feature type="compositionally biased region" description="Polar residues" evidence="7">
    <location>
        <begin position="138"/>
        <end position="151"/>
    </location>
</feature>
<name>A0A2G3AC60_CAPAN</name>
<feature type="compositionally biased region" description="Basic and acidic residues" evidence="7">
    <location>
        <begin position="200"/>
        <end position="212"/>
    </location>
</feature>
<keyword evidence="5 6" id="KW-0539">Nucleus</keyword>
<dbReference type="InterPro" id="IPR003822">
    <property type="entry name" value="PAH"/>
</dbReference>
<dbReference type="GO" id="GO:0000785">
    <property type="term" value="C:chromatin"/>
    <property type="evidence" value="ECO:0000318"/>
    <property type="project" value="GO_Central"/>
</dbReference>
<dbReference type="InterPro" id="IPR003653">
    <property type="entry name" value="Peptidase_C48_C"/>
</dbReference>
<dbReference type="PROSITE" id="PS51477">
    <property type="entry name" value="PAH"/>
    <property type="match status" value="2"/>
</dbReference>
<dbReference type="InterPro" id="IPR039774">
    <property type="entry name" value="Sin3-like"/>
</dbReference>
<dbReference type="GO" id="GO:0000118">
    <property type="term" value="C:histone deacetylase complex"/>
    <property type="evidence" value="ECO:0000318"/>
    <property type="project" value="GO_Central"/>
</dbReference>
<protein>
    <recommendedName>
        <fullName evidence="8">Ubiquitin-like protease family profile domain-containing protein</fullName>
    </recommendedName>
</protein>
<feature type="compositionally biased region" description="Basic and acidic residues" evidence="7">
    <location>
        <begin position="152"/>
        <end position="164"/>
    </location>
</feature>
<keyword evidence="3" id="KW-0645">Protease</keyword>
<evidence type="ECO:0000256" key="4">
    <source>
        <dbReference type="ARBA" id="ARBA00022801"/>
    </source>
</evidence>
<evidence type="ECO:0000256" key="2">
    <source>
        <dbReference type="ARBA" id="ARBA00005234"/>
    </source>
</evidence>
<dbReference type="GO" id="GO:0006508">
    <property type="term" value="P:proteolysis"/>
    <property type="evidence" value="ECO:0007669"/>
    <property type="project" value="UniProtKB-KW"/>
</dbReference>
<comment type="similarity">
    <text evidence="2">Belongs to the peptidase C48 family.</text>
</comment>
<reference evidence="9 10" key="2">
    <citation type="journal article" date="2017" name="Genome Biol.">
        <title>New reference genome sequences of hot pepper reveal the massive evolution of plant disease-resistance genes by retroduplication.</title>
        <authorList>
            <person name="Kim S."/>
            <person name="Park J."/>
            <person name="Yeom S.I."/>
            <person name="Kim Y.M."/>
            <person name="Seo E."/>
            <person name="Kim K.T."/>
            <person name="Kim M.S."/>
            <person name="Lee J.M."/>
            <person name="Cheong K."/>
            <person name="Shin H.S."/>
            <person name="Kim S.B."/>
            <person name="Han K."/>
            <person name="Lee J."/>
            <person name="Park M."/>
            <person name="Lee H.A."/>
            <person name="Lee H.Y."/>
            <person name="Lee Y."/>
            <person name="Oh S."/>
            <person name="Lee J.H."/>
            <person name="Choi E."/>
            <person name="Choi E."/>
            <person name="Lee S.E."/>
            <person name="Jeon J."/>
            <person name="Kim H."/>
            <person name="Choi G."/>
            <person name="Song H."/>
            <person name="Lee J."/>
            <person name="Lee S.C."/>
            <person name="Kwon J.K."/>
            <person name="Lee H.Y."/>
            <person name="Koo N."/>
            <person name="Hong Y."/>
            <person name="Kim R.W."/>
            <person name="Kang W.H."/>
            <person name="Huh J.H."/>
            <person name="Kang B.C."/>
            <person name="Yang T.J."/>
            <person name="Lee Y.H."/>
            <person name="Bennetzen J.L."/>
            <person name="Choi D."/>
        </authorList>
    </citation>
    <scope>NUCLEOTIDE SEQUENCE [LARGE SCALE GENOMIC DNA]</scope>
    <source>
        <strain evidence="10">cv. CM334</strain>
    </source>
</reference>
<dbReference type="PROSITE" id="PS50600">
    <property type="entry name" value="ULP_PROTEASE"/>
    <property type="match status" value="1"/>
</dbReference>
<dbReference type="GO" id="GO:0008234">
    <property type="term" value="F:cysteine-type peptidase activity"/>
    <property type="evidence" value="ECO:0007669"/>
    <property type="project" value="InterPro"/>
</dbReference>
<dbReference type="SUPFAM" id="SSF54001">
    <property type="entry name" value="Cysteine proteinases"/>
    <property type="match status" value="1"/>
</dbReference>
<feature type="domain" description="Ubiquitin-like protease family profile" evidence="8">
    <location>
        <begin position="364"/>
        <end position="595"/>
    </location>
</feature>
<sequence>MKLAGWICPFQKILRHVIQQLMLRHPTGKLKRTSAELQQRVGTIAEEFGDFSTIPPREILKKTGFKSPVSPDQPLKKRKTVMFEQDHQVMMDNDTCGRGHAVYHGSDLYHETQKDAVDKEEIGVSEIQHHHHEEIGVSPQSHQHKSVPSSSKQHEGTSKSSLDDDKIKNYINKCFTEKMAELVTLISKIPVEVVKALKNEENKQSQEDKIDEQQQSQEDGSNKHERPYNEDMQNENYAKGSINDMEVSRDEESNKHHILEEQQLLNVNAVNKDAGREDDFENEDCSDLEALEDEVGGTITNSIQATVDTILFGLSTPSTTKSMDVGASSKMTERHWDLSDSQIPPDFPDAQVQELQASKANVPVKREKKKSRILRKETKNHYRVNASGLGYSQLNFVVAYPQFKNWFYLMFERKTCWNDEHLDVIFYHLRKKSKIQLGDNYRYMITRCFFKSYVEKTHTRYYLAKSAIELSTQQDYAESIMVAKNEDSIANIIYEFCMPIGLPWYMIDEVYVSINCGKEFHWVLVVIVLKERLIRVYDSLSSKRKKEPPIEIQKLAVMLPTYLSENDFYDKTERTDWPSFEADCGVFVCVYAEILSEGLQVHSRGFDAARQRARYASLPWHYGVKKANEGMKQLTNDVDDKRLFGSLHEESYNQSQVSASALDGRGGNSVDGVGASKSKLTIDDAFSYLKQVRDTFPDQKEKYTTFLQIMINFKSRRIDTIGVISIVKELFKGHPNLLRGLNPFLPEGYEILFLNEDEKKANYYEQALSFVGKIKERLGSDHEYQSFLDIMRKYGKECNDVEKLYHKIATLLNDYPDLLEEFTRFLPDDSVTINLLSNLDNDGTSVN</sequence>
<evidence type="ECO:0000256" key="6">
    <source>
        <dbReference type="PROSITE-ProRule" id="PRU00810"/>
    </source>
</evidence>
<dbReference type="PANTHER" id="PTHR12346">
    <property type="entry name" value="SIN3B-RELATED"/>
    <property type="match status" value="1"/>
</dbReference>
<dbReference type="GO" id="GO:0000122">
    <property type="term" value="P:negative regulation of transcription by RNA polymerase II"/>
    <property type="evidence" value="ECO:0000318"/>
    <property type="project" value="GO_Central"/>
</dbReference>
<reference evidence="9 10" key="1">
    <citation type="journal article" date="2014" name="Nat. Genet.">
        <title>Genome sequence of the hot pepper provides insights into the evolution of pungency in Capsicum species.</title>
        <authorList>
            <person name="Kim S."/>
            <person name="Park M."/>
            <person name="Yeom S.I."/>
            <person name="Kim Y.M."/>
            <person name="Lee J.M."/>
            <person name="Lee H.A."/>
            <person name="Seo E."/>
            <person name="Choi J."/>
            <person name="Cheong K."/>
            <person name="Kim K.T."/>
            <person name="Jung K."/>
            <person name="Lee G.W."/>
            <person name="Oh S.K."/>
            <person name="Bae C."/>
            <person name="Kim S.B."/>
            <person name="Lee H.Y."/>
            <person name="Kim S.Y."/>
            <person name="Kim M.S."/>
            <person name="Kang B.C."/>
            <person name="Jo Y.D."/>
            <person name="Yang H.B."/>
            <person name="Jeong H.J."/>
            <person name="Kang W.H."/>
            <person name="Kwon J.K."/>
            <person name="Shin C."/>
            <person name="Lim J.Y."/>
            <person name="Park J.H."/>
            <person name="Huh J.H."/>
            <person name="Kim J.S."/>
            <person name="Kim B.D."/>
            <person name="Cohen O."/>
            <person name="Paran I."/>
            <person name="Suh M.C."/>
            <person name="Lee S.B."/>
            <person name="Kim Y.K."/>
            <person name="Shin Y."/>
            <person name="Noh S.J."/>
            <person name="Park J."/>
            <person name="Seo Y.S."/>
            <person name="Kwon S.Y."/>
            <person name="Kim H.A."/>
            <person name="Park J.M."/>
            <person name="Kim H.J."/>
            <person name="Choi S.B."/>
            <person name="Bosland P.W."/>
            <person name="Reeves G."/>
            <person name="Jo S.H."/>
            <person name="Lee B.W."/>
            <person name="Cho H.T."/>
            <person name="Choi H.S."/>
            <person name="Lee M.S."/>
            <person name="Yu Y."/>
            <person name="Do Choi Y."/>
            <person name="Park B.S."/>
            <person name="van Deynze A."/>
            <person name="Ashrafi H."/>
            <person name="Hill T."/>
            <person name="Kim W.T."/>
            <person name="Pai H.S."/>
            <person name="Ahn H.K."/>
            <person name="Yeam I."/>
            <person name="Giovannoni J.J."/>
            <person name="Rose J.K."/>
            <person name="Sorensen I."/>
            <person name="Lee S.J."/>
            <person name="Kim R.W."/>
            <person name="Choi I.Y."/>
            <person name="Choi B.S."/>
            <person name="Lim J.S."/>
            <person name="Lee Y.H."/>
            <person name="Choi D."/>
        </authorList>
    </citation>
    <scope>NUCLEOTIDE SEQUENCE [LARGE SCALE GENOMIC DNA]</scope>
    <source>
        <strain evidence="10">cv. CM334</strain>
    </source>
</reference>
<feature type="region of interest" description="Disordered" evidence="7">
    <location>
        <begin position="133"/>
        <end position="164"/>
    </location>
</feature>
<accession>A0A2G3AC60</accession>
<dbReference type="Gene3D" id="1.20.1160.11">
    <property type="entry name" value="Paired amphipathic helix"/>
    <property type="match status" value="2"/>
</dbReference>
<dbReference type="STRING" id="4072.A0A2G3AC60"/>
<evidence type="ECO:0000256" key="7">
    <source>
        <dbReference type="SAM" id="MobiDB-lite"/>
    </source>
</evidence>
<evidence type="ECO:0000313" key="10">
    <source>
        <dbReference type="Proteomes" id="UP000222542"/>
    </source>
</evidence>
<organism evidence="9 10">
    <name type="scientific">Capsicum annuum</name>
    <name type="common">Capsicum pepper</name>
    <dbReference type="NCBI Taxonomy" id="4072"/>
    <lineage>
        <taxon>Eukaryota</taxon>
        <taxon>Viridiplantae</taxon>
        <taxon>Streptophyta</taxon>
        <taxon>Embryophyta</taxon>
        <taxon>Tracheophyta</taxon>
        <taxon>Spermatophyta</taxon>
        <taxon>Magnoliopsida</taxon>
        <taxon>eudicotyledons</taxon>
        <taxon>Gunneridae</taxon>
        <taxon>Pentapetalae</taxon>
        <taxon>asterids</taxon>
        <taxon>lamiids</taxon>
        <taxon>Solanales</taxon>
        <taxon>Solanaceae</taxon>
        <taxon>Solanoideae</taxon>
        <taxon>Capsiceae</taxon>
        <taxon>Capsicum</taxon>
    </lineage>
</organism>
<keyword evidence="10" id="KW-1185">Reference proteome</keyword>
<dbReference type="Gene3D" id="3.40.395.10">
    <property type="entry name" value="Adenoviral Proteinase, Chain A"/>
    <property type="match status" value="1"/>
</dbReference>
<evidence type="ECO:0000256" key="5">
    <source>
        <dbReference type="ARBA" id="ARBA00023242"/>
    </source>
</evidence>
<evidence type="ECO:0000256" key="3">
    <source>
        <dbReference type="ARBA" id="ARBA00022670"/>
    </source>
</evidence>
<dbReference type="AlphaFoldDB" id="A0A2G3AC60"/>
<feature type="region of interest" description="Disordered" evidence="7">
    <location>
        <begin position="200"/>
        <end position="237"/>
    </location>
</feature>
<dbReference type="Gramene" id="PHT91801">
    <property type="protein sequence ID" value="PHT91801"/>
    <property type="gene ID" value="T459_06914"/>
</dbReference>
<evidence type="ECO:0000259" key="8">
    <source>
        <dbReference type="PROSITE" id="PS50600"/>
    </source>
</evidence>
<dbReference type="EMBL" id="AYRZ02000002">
    <property type="protein sequence ID" value="PHT91801.1"/>
    <property type="molecule type" value="Genomic_DNA"/>
</dbReference>
<dbReference type="Pfam" id="PF02671">
    <property type="entry name" value="PAH"/>
    <property type="match status" value="2"/>
</dbReference>
<feature type="compositionally biased region" description="Basic and acidic residues" evidence="7">
    <location>
        <begin position="220"/>
        <end position="229"/>
    </location>
</feature>
<dbReference type="InterPro" id="IPR036600">
    <property type="entry name" value="PAH_sf"/>
</dbReference>
<dbReference type="GO" id="GO:0003714">
    <property type="term" value="F:transcription corepressor activity"/>
    <property type="evidence" value="ECO:0000318"/>
    <property type="project" value="GO_Central"/>
</dbReference>
<keyword evidence="4" id="KW-0378">Hydrolase</keyword>
<evidence type="ECO:0000313" key="9">
    <source>
        <dbReference type="EMBL" id="PHT91801.1"/>
    </source>
</evidence>
<dbReference type="PANTHER" id="PTHR12346:SF29">
    <property type="entry name" value="HISTONE DEACETYLASE INTERACTING DOMAIN-CONTAINING PROTEIN"/>
    <property type="match status" value="1"/>
</dbReference>
<comment type="subcellular location">
    <subcellularLocation>
        <location evidence="1 6">Nucleus</location>
    </subcellularLocation>
</comment>
<dbReference type="InterPro" id="IPR038765">
    <property type="entry name" value="Papain-like_cys_pep_sf"/>
</dbReference>
<comment type="caution">
    <text evidence="9">The sequence shown here is derived from an EMBL/GenBank/DDBJ whole genome shotgun (WGS) entry which is preliminary data.</text>
</comment>